<gene>
    <name evidence="2" type="ORF">K469DRAFT_690563</name>
</gene>
<evidence type="ECO:0000313" key="2">
    <source>
        <dbReference type="EMBL" id="KAF2182833.1"/>
    </source>
</evidence>
<keyword evidence="1" id="KW-0812">Transmembrane</keyword>
<proteinExistence type="predicted"/>
<dbReference type="AlphaFoldDB" id="A0A6A6DUW5"/>
<dbReference type="OrthoDB" id="5342924at2759"/>
<reference evidence="2" key="1">
    <citation type="journal article" date="2020" name="Stud. Mycol.">
        <title>101 Dothideomycetes genomes: a test case for predicting lifestyles and emergence of pathogens.</title>
        <authorList>
            <person name="Haridas S."/>
            <person name="Albert R."/>
            <person name="Binder M."/>
            <person name="Bloem J."/>
            <person name="Labutti K."/>
            <person name="Salamov A."/>
            <person name="Andreopoulos B."/>
            <person name="Baker S."/>
            <person name="Barry K."/>
            <person name="Bills G."/>
            <person name="Bluhm B."/>
            <person name="Cannon C."/>
            <person name="Castanera R."/>
            <person name="Culley D."/>
            <person name="Daum C."/>
            <person name="Ezra D."/>
            <person name="Gonzalez J."/>
            <person name="Henrissat B."/>
            <person name="Kuo A."/>
            <person name="Liang C."/>
            <person name="Lipzen A."/>
            <person name="Lutzoni F."/>
            <person name="Magnuson J."/>
            <person name="Mondo S."/>
            <person name="Nolan M."/>
            <person name="Ohm R."/>
            <person name="Pangilinan J."/>
            <person name="Park H.-J."/>
            <person name="Ramirez L."/>
            <person name="Alfaro M."/>
            <person name="Sun H."/>
            <person name="Tritt A."/>
            <person name="Yoshinaga Y."/>
            <person name="Zwiers L.-H."/>
            <person name="Turgeon B."/>
            <person name="Goodwin S."/>
            <person name="Spatafora J."/>
            <person name="Crous P."/>
            <person name="Grigoriev I."/>
        </authorList>
    </citation>
    <scope>NUCLEOTIDE SEQUENCE</scope>
    <source>
        <strain evidence="2">CBS 207.26</strain>
    </source>
</reference>
<evidence type="ECO:0000256" key="1">
    <source>
        <dbReference type="SAM" id="Phobius"/>
    </source>
</evidence>
<sequence length="244" mass="26805">MYTAYASAIVLQQLRPYDYWNGVGNASVTVTNPLWTTCNDNGVTFRNQTTIWLSNVSTLGSVTAGLLVLSAPVDINDTARYRLVPTFSSDSSTVISETTTALANIVISAGFRISSTVNNTELNSLGFDKKHIEGFAAYGYRNTGITDWLSNVVLSVYAIIALFHIACLFGGHGSSESWETIEELTALAQKLRPVPNTLSNTCAGTKVERTFRPNMRVRVVRCNTEELEQNEQGQPAYKVVLRSY</sequence>
<dbReference type="EMBL" id="ML994646">
    <property type="protein sequence ID" value="KAF2182833.1"/>
    <property type="molecule type" value="Genomic_DNA"/>
</dbReference>
<keyword evidence="1" id="KW-0472">Membrane</keyword>
<organism evidence="2 3">
    <name type="scientific">Zopfia rhizophila CBS 207.26</name>
    <dbReference type="NCBI Taxonomy" id="1314779"/>
    <lineage>
        <taxon>Eukaryota</taxon>
        <taxon>Fungi</taxon>
        <taxon>Dikarya</taxon>
        <taxon>Ascomycota</taxon>
        <taxon>Pezizomycotina</taxon>
        <taxon>Dothideomycetes</taxon>
        <taxon>Dothideomycetes incertae sedis</taxon>
        <taxon>Zopfiaceae</taxon>
        <taxon>Zopfia</taxon>
    </lineage>
</organism>
<feature type="transmembrane region" description="Helical" evidence="1">
    <location>
        <begin position="148"/>
        <end position="169"/>
    </location>
</feature>
<dbReference type="Proteomes" id="UP000800200">
    <property type="component" value="Unassembled WGS sequence"/>
</dbReference>
<protein>
    <submittedName>
        <fullName evidence="2">Uncharacterized protein</fullName>
    </submittedName>
</protein>
<name>A0A6A6DUW5_9PEZI</name>
<evidence type="ECO:0000313" key="3">
    <source>
        <dbReference type="Proteomes" id="UP000800200"/>
    </source>
</evidence>
<keyword evidence="1" id="KW-1133">Transmembrane helix</keyword>
<keyword evidence="3" id="KW-1185">Reference proteome</keyword>
<accession>A0A6A6DUW5</accession>